<organism evidence="1 2">
    <name type="scientific">Actinomyces urogenitalis DSM 15434</name>
    <dbReference type="NCBI Taxonomy" id="525246"/>
    <lineage>
        <taxon>Bacteria</taxon>
        <taxon>Bacillati</taxon>
        <taxon>Actinomycetota</taxon>
        <taxon>Actinomycetes</taxon>
        <taxon>Actinomycetales</taxon>
        <taxon>Actinomycetaceae</taxon>
        <taxon>Actinomyces</taxon>
    </lineage>
</organism>
<name>C0W8R2_9ACTO</name>
<gene>
    <name evidence="1" type="ORF">HMPREF0058_2256</name>
</gene>
<keyword evidence="2" id="KW-1185">Reference proteome</keyword>
<dbReference type="AlphaFoldDB" id="C0W8R2"/>
<dbReference type="HOGENOM" id="CLU_3161319_0_0_11"/>
<evidence type="ECO:0000313" key="1">
    <source>
        <dbReference type="EMBL" id="EEH64891.1"/>
    </source>
</evidence>
<comment type="caution">
    <text evidence="1">The sequence shown here is derived from an EMBL/GenBank/DDBJ whole genome shotgun (WGS) entry which is preliminary data.</text>
</comment>
<evidence type="ECO:0000313" key="2">
    <source>
        <dbReference type="Proteomes" id="UP000004778"/>
    </source>
</evidence>
<dbReference type="EMBL" id="ACFH01000206">
    <property type="protein sequence ID" value="EEH64891.1"/>
    <property type="molecule type" value="Genomic_DNA"/>
</dbReference>
<dbReference type="Proteomes" id="UP000004778">
    <property type="component" value="Unassembled WGS sequence"/>
</dbReference>
<feature type="non-terminal residue" evidence="1">
    <location>
        <position position="48"/>
    </location>
</feature>
<protein>
    <submittedName>
        <fullName evidence="1">Uncharacterized protein</fullName>
    </submittedName>
</protein>
<proteinExistence type="predicted"/>
<reference evidence="1 2" key="1">
    <citation type="submission" date="2009-01" db="EMBL/GenBank/DDBJ databases">
        <authorList>
            <person name="Qin X."/>
            <person name="Bachman B."/>
            <person name="Battles P."/>
            <person name="Bell A."/>
            <person name="Bess C."/>
            <person name="Bickham C."/>
            <person name="Chaboub L."/>
            <person name="Chen D."/>
            <person name="Coyle M."/>
            <person name="Deiros D.R."/>
            <person name="Dinh H."/>
            <person name="Forbes L."/>
            <person name="Fowler G."/>
            <person name="Francisco L."/>
            <person name="Fu Q."/>
            <person name="Gubbala S."/>
            <person name="Hale W."/>
            <person name="Han Y."/>
            <person name="Hemphill L."/>
            <person name="Highlander S.K."/>
            <person name="Hirani K."/>
            <person name="Hogues M."/>
            <person name="Jackson L."/>
            <person name="Jakkamsetti A."/>
            <person name="Javaid M."/>
            <person name="Jiang H."/>
            <person name="Korchina V."/>
            <person name="Kovar C."/>
            <person name="Lara F."/>
            <person name="Lee S."/>
            <person name="Mata R."/>
            <person name="Mathew T."/>
            <person name="Moen C."/>
            <person name="Morales K."/>
            <person name="Munidasa M."/>
            <person name="Nazareth L."/>
            <person name="Ngo R."/>
            <person name="Nguyen L."/>
            <person name="Okwuonu G."/>
            <person name="Ongeri F."/>
            <person name="Patil S."/>
            <person name="Petrosino J."/>
            <person name="Pham C."/>
            <person name="Pham P."/>
            <person name="Pu L.-L."/>
            <person name="Puazo M."/>
            <person name="Raj R."/>
            <person name="Reid J."/>
            <person name="Rouhana J."/>
            <person name="Saada N."/>
            <person name="Shang Y."/>
            <person name="Simmons D."/>
            <person name="Thornton R."/>
            <person name="Warren J."/>
            <person name="Weissenberger G."/>
            <person name="Zhang J."/>
            <person name="Zhang L."/>
            <person name="Zhou C."/>
            <person name="Zhu D."/>
            <person name="Muzny D."/>
            <person name="Worley K."/>
            <person name="Gibbs R."/>
        </authorList>
    </citation>
    <scope>NUCLEOTIDE SEQUENCE [LARGE SCALE GENOMIC DNA]</scope>
    <source>
        <strain evidence="1 2">DSM 15434</strain>
    </source>
</reference>
<sequence length="48" mass="4508">MAALGVLLLAVVLAACASIAFGARVVSLAEIVQGLRDGGDGAGLGAVA</sequence>
<accession>C0W8R2</accession>